<name>A0A5N6WTC7_9EURO</name>
<evidence type="ECO:0000313" key="3">
    <source>
        <dbReference type="Proteomes" id="UP000325945"/>
    </source>
</evidence>
<organism evidence="2 3">
    <name type="scientific">Aspergillus sergii</name>
    <dbReference type="NCBI Taxonomy" id="1034303"/>
    <lineage>
        <taxon>Eukaryota</taxon>
        <taxon>Fungi</taxon>
        <taxon>Dikarya</taxon>
        <taxon>Ascomycota</taxon>
        <taxon>Pezizomycotina</taxon>
        <taxon>Eurotiomycetes</taxon>
        <taxon>Eurotiomycetidae</taxon>
        <taxon>Eurotiales</taxon>
        <taxon>Aspergillaceae</taxon>
        <taxon>Aspergillus</taxon>
        <taxon>Aspergillus subgen. Circumdati</taxon>
    </lineage>
</organism>
<evidence type="ECO:0000313" key="2">
    <source>
        <dbReference type="EMBL" id="KAE8324134.1"/>
    </source>
</evidence>
<keyword evidence="1" id="KW-0472">Membrane</keyword>
<protein>
    <submittedName>
        <fullName evidence="2">Uncharacterized protein</fullName>
    </submittedName>
</protein>
<dbReference type="Proteomes" id="UP000325945">
    <property type="component" value="Unassembled WGS sequence"/>
</dbReference>
<accession>A0A5N6WTC7</accession>
<keyword evidence="1" id="KW-0812">Transmembrane</keyword>
<dbReference type="AlphaFoldDB" id="A0A5N6WTC7"/>
<dbReference type="EMBL" id="ML741821">
    <property type="protein sequence ID" value="KAE8324134.1"/>
    <property type="molecule type" value="Genomic_DNA"/>
</dbReference>
<gene>
    <name evidence="2" type="ORF">BDV39DRAFT_180935</name>
</gene>
<reference evidence="3" key="1">
    <citation type="submission" date="2019-04" db="EMBL/GenBank/DDBJ databases">
        <title>Friends and foes A comparative genomics studyof 23 Aspergillus species from section Flavi.</title>
        <authorList>
            <consortium name="DOE Joint Genome Institute"/>
            <person name="Kjaerbolling I."/>
            <person name="Vesth T."/>
            <person name="Frisvad J.C."/>
            <person name="Nybo J.L."/>
            <person name="Theobald S."/>
            <person name="Kildgaard S."/>
            <person name="Isbrandt T."/>
            <person name="Kuo A."/>
            <person name="Sato A."/>
            <person name="Lyhne E.K."/>
            <person name="Kogle M.E."/>
            <person name="Wiebenga A."/>
            <person name="Kun R.S."/>
            <person name="Lubbers R.J."/>
            <person name="Makela M.R."/>
            <person name="Barry K."/>
            <person name="Chovatia M."/>
            <person name="Clum A."/>
            <person name="Daum C."/>
            <person name="Haridas S."/>
            <person name="He G."/>
            <person name="LaButti K."/>
            <person name="Lipzen A."/>
            <person name="Mondo S."/>
            <person name="Riley R."/>
            <person name="Salamov A."/>
            <person name="Simmons B.A."/>
            <person name="Magnuson J.K."/>
            <person name="Henrissat B."/>
            <person name="Mortensen U.H."/>
            <person name="Larsen T.O."/>
            <person name="Devries R.P."/>
            <person name="Grigoriev I.V."/>
            <person name="Machida M."/>
            <person name="Baker S.E."/>
            <person name="Andersen M.R."/>
        </authorList>
    </citation>
    <scope>NUCLEOTIDE SEQUENCE [LARGE SCALE GENOMIC DNA]</scope>
    <source>
        <strain evidence="3">CBS 130017</strain>
    </source>
</reference>
<keyword evidence="1" id="KW-1133">Transmembrane helix</keyword>
<proteinExistence type="predicted"/>
<sequence>MPPKNMEDRPKFAHLSWLRSVPWEFSGSVRYLATVLPSLSFFLPFFFFAAMVLWFSTG</sequence>
<keyword evidence="3" id="KW-1185">Reference proteome</keyword>
<evidence type="ECO:0000256" key="1">
    <source>
        <dbReference type="SAM" id="Phobius"/>
    </source>
</evidence>
<feature type="transmembrane region" description="Helical" evidence="1">
    <location>
        <begin position="31"/>
        <end position="55"/>
    </location>
</feature>